<proteinExistence type="predicted"/>
<evidence type="ECO:0008006" key="5">
    <source>
        <dbReference type="Google" id="ProtNLM"/>
    </source>
</evidence>
<evidence type="ECO:0000313" key="4">
    <source>
        <dbReference type="Proteomes" id="UP000199682"/>
    </source>
</evidence>
<keyword evidence="2" id="KW-0732">Signal</keyword>
<dbReference type="RefSeq" id="WP_143027890.1">
    <property type="nucleotide sequence ID" value="NZ_FNET01000014.1"/>
</dbReference>
<organism evidence="3 4">
    <name type="scientific">Lentzea albidocapillata subsp. violacea</name>
    <dbReference type="NCBI Taxonomy" id="128104"/>
    <lineage>
        <taxon>Bacteria</taxon>
        <taxon>Bacillati</taxon>
        <taxon>Actinomycetota</taxon>
        <taxon>Actinomycetes</taxon>
        <taxon>Pseudonocardiales</taxon>
        <taxon>Pseudonocardiaceae</taxon>
        <taxon>Lentzea</taxon>
    </lineage>
</organism>
<evidence type="ECO:0000256" key="1">
    <source>
        <dbReference type="SAM" id="MobiDB-lite"/>
    </source>
</evidence>
<dbReference type="PROSITE" id="PS51257">
    <property type="entry name" value="PROKAR_LIPOPROTEIN"/>
    <property type="match status" value="1"/>
</dbReference>
<feature type="signal peptide" evidence="2">
    <location>
        <begin position="1"/>
        <end position="22"/>
    </location>
</feature>
<sequence length="173" mass="17849">MRTLTRAGLGFSAILTVLALTACGGQGKNDGPASLGGDNKSGQQQAGNDDVPKDPKEALLKYAKCMRENGVDMPDPSDNGAIAAQPEGGADQEKTEKAAGVCRKYLPKSSYNPDDPAEKDKRAKLEKCLREKGIDFKGAEGGSAGIIDGDPAKIEKALKECGAGESTLGAPGK</sequence>
<feature type="region of interest" description="Disordered" evidence="1">
    <location>
        <begin position="67"/>
        <end position="99"/>
    </location>
</feature>
<protein>
    <recommendedName>
        <fullName evidence="5">PT repeat-containing protein</fullName>
    </recommendedName>
</protein>
<feature type="region of interest" description="Disordered" evidence="1">
    <location>
        <begin position="26"/>
        <end position="55"/>
    </location>
</feature>
<name>A0A1G9NFN8_9PSEU</name>
<feature type="region of interest" description="Disordered" evidence="1">
    <location>
        <begin position="105"/>
        <end position="124"/>
    </location>
</feature>
<gene>
    <name evidence="3" type="ORF">SAMN04488074_1149</name>
</gene>
<dbReference type="AlphaFoldDB" id="A0A1G9NFN8"/>
<reference evidence="4" key="1">
    <citation type="submission" date="2016-10" db="EMBL/GenBank/DDBJ databases">
        <authorList>
            <person name="Varghese N."/>
            <person name="Submissions S."/>
        </authorList>
    </citation>
    <scope>NUCLEOTIDE SEQUENCE [LARGE SCALE GENOMIC DNA]</scope>
    <source>
        <strain evidence="4">DSM 44796</strain>
    </source>
</reference>
<evidence type="ECO:0000313" key="3">
    <source>
        <dbReference type="EMBL" id="SDL85141.1"/>
    </source>
</evidence>
<evidence type="ECO:0000256" key="2">
    <source>
        <dbReference type="SAM" id="SignalP"/>
    </source>
</evidence>
<dbReference type="Proteomes" id="UP000199682">
    <property type="component" value="Unassembled WGS sequence"/>
</dbReference>
<dbReference type="EMBL" id="FNET01000014">
    <property type="protein sequence ID" value="SDL85141.1"/>
    <property type="molecule type" value="Genomic_DNA"/>
</dbReference>
<feature type="chain" id="PRO_5039448667" description="PT repeat-containing protein" evidence="2">
    <location>
        <begin position="23"/>
        <end position="173"/>
    </location>
</feature>
<accession>A0A1G9NFN8</accession>